<dbReference type="InterPro" id="IPR012652">
    <property type="entry name" value="ThiW"/>
</dbReference>
<feature type="transmembrane region" description="Helical" evidence="1">
    <location>
        <begin position="6"/>
        <end position="26"/>
    </location>
</feature>
<dbReference type="NCBIfam" id="TIGR02359">
    <property type="entry name" value="thiW"/>
    <property type="match status" value="1"/>
</dbReference>
<dbReference type="RefSeq" id="WP_077596686.1">
    <property type="nucleotide sequence ID" value="NZ_BSKO01000001.1"/>
</dbReference>
<reference evidence="2 3" key="1">
    <citation type="submission" date="2023-02" db="EMBL/GenBank/DDBJ databases">
        <title>Oceanobacillus kimchii IFOP_LL358 isolated form Alexandrium catenella lab strain.</title>
        <authorList>
            <person name="Gajardo G."/>
            <person name="Ueki S."/>
            <person name="Maruyama F."/>
        </authorList>
    </citation>
    <scope>NUCLEOTIDE SEQUENCE [LARGE SCALE GENOMIC DNA]</scope>
    <source>
        <strain evidence="2 3">IFOP_LL358</strain>
    </source>
</reference>
<accession>A0ABQ5TGT2</accession>
<keyword evidence="1" id="KW-0812">Transmembrane</keyword>
<proteinExistence type="predicted"/>
<dbReference type="Proteomes" id="UP001275436">
    <property type="component" value="Unassembled WGS sequence"/>
</dbReference>
<protein>
    <submittedName>
        <fullName evidence="2">Energy coupling factor transporter S component ThiW</fullName>
    </submittedName>
</protein>
<dbReference type="EMBL" id="BSKO01000001">
    <property type="protein sequence ID" value="GLO64813.1"/>
    <property type="molecule type" value="Genomic_DNA"/>
</dbReference>
<comment type="caution">
    <text evidence="2">The sequence shown here is derived from an EMBL/GenBank/DDBJ whole genome shotgun (WGS) entry which is preliminary data.</text>
</comment>
<name>A0ABQ5TGT2_9BACI</name>
<evidence type="ECO:0000313" key="3">
    <source>
        <dbReference type="Proteomes" id="UP001275436"/>
    </source>
</evidence>
<evidence type="ECO:0000313" key="2">
    <source>
        <dbReference type="EMBL" id="GLO64813.1"/>
    </source>
</evidence>
<feature type="transmembrane region" description="Helical" evidence="1">
    <location>
        <begin position="128"/>
        <end position="150"/>
    </location>
</feature>
<evidence type="ECO:0000256" key="1">
    <source>
        <dbReference type="SAM" id="Phobius"/>
    </source>
</evidence>
<feature type="transmembrane region" description="Helical" evidence="1">
    <location>
        <begin position="38"/>
        <end position="60"/>
    </location>
</feature>
<organism evidence="2 3">
    <name type="scientific">Oceanobacillus kimchii</name>
    <dbReference type="NCBI Taxonomy" id="746691"/>
    <lineage>
        <taxon>Bacteria</taxon>
        <taxon>Bacillati</taxon>
        <taxon>Bacillota</taxon>
        <taxon>Bacilli</taxon>
        <taxon>Bacillales</taxon>
        <taxon>Bacillaceae</taxon>
        <taxon>Oceanobacillus</taxon>
    </lineage>
</organism>
<dbReference type="PIRSF" id="PIRSF024534">
    <property type="entry name" value="ThiW"/>
    <property type="match status" value="1"/>
</dbReference>
<sequence>MKNTRVLTLMAVLVAIGTIGSQLLWFPAGVARAYPVQHAVNVMSAVLLGPGPAVGVALMIGLLRNLLGLGTLLAFPGGMIGAFFAGVLYQKWRHHRLAVTGEILGTGIIGSFLAVPFANFLMGSSVGVLAFLPAFIISSVSGACIGWFILSRVHKVKPELSHTQRRDYS</sequence>
<feature type="transmembrane region" description="Helical" evidence="1">
    <location>
        <begin position="66"/>
        <end position="89"/>
    </location>
</feature>
<feature type="transmembrane region" description="Helical" evidence="1">
    <location>
        <begin position="101"/>
        <end position="122"/>
    </location>
</feature>
<keyword evidence="1" id="KW-0472">Membrane</keyword>
<dbReference type="Gene3D" id="1.10.1760.20">
    <property type="match status" value="1"/>
</dbReference>
<dbReference type="Pfam" id="PF09512">
    <property type="entry name" value="ThiW"/>
    <property type="match status" value="1"/>
</dbReference>
<keyword evidence="3" id="KW-1185">Reference proteome</keyword>
<keyword evidence="1" id="KW-1133">Transmembrane helix</keyword>
<gene>
    <name evidence="2" type="primary">thiW</name>
    <name evidence="2" type="ORF">MACH08_05970</name>
</gene>